<name>A0A8H9LHQ5_9ACTN</name>
<dbReference type="SUPFAM" id="SSF51735">
    <property type="entry name" value="NAD(P)-binding Rossmann-fold domains"/>
    <property type="match status" value="1"/>
</dbReference>
<dbReference type="RefSeq" id="WP_223853172.1">
    <property type="nucleotide sequence ID" value="NZ_BMMN01000007.1"/>
</dbReference>
<dbReference type="InterPro" id="IPR050700">
    <property type="entry name" value="YIM1/Zinc_Alcohol_DH_Fams"/>
</dbReference>
<dbReference type="EMBL" id="BMMN01000007">
    <property type="protein sequence ID" value="GGO17951.1"/>
    <property type="molecule type" value="Genomic_DNA"/>
</dbReference>
<dbReference type="SMART" id="SM00829">
    <property type="entry name" value="PKS_ER"/>
    <property type="match status" value="1"/>
</dbReference>
<keyword evidence="3" id="KW-1185">Reference proteome</keyword>
<dbReference type="Gene3D" id="3.90.180.10">
    <property type="entry name" value="Medium-chain alcohol dehydrogenases, catalytic domain"/>
    <property type="match status" value="1"/>
</dbReference>
<dbReference type="Proteomes" id="UP000653480">
    <property type="component" value="Unassembled WGS sequence"/>
</dbReference>
<dbReference type="PANTHER" id="PTHR11695:SF294">
    <property type="entry name" value="RETICULON-4-INTERACTING PROTEIN 1, MITOCHONDRIAL"/>
    <property type="match status" value="1"/>
</dbReference>
<evidence type="ECO:0000313" key="3">
    <source>
        <dbReference type="Proteomes" id="UP000653480"/>
    </source>
</evidence>
<reference evidence="2" key="2">
    <citation type="submission" date="2020-09" db="EMBL/GenBank/DDBJ databases">
        <authorList>
            <person name="Sun Q."/>
            <person name="Zhou Y."/>
        </authorList>
    </citation>
    <scope>NUCLEOTIDE SEQUENCE</scope>
    <source>
        <strain evidence="2">CGMCC 4.7138</strain>
    </source>
</reference>
<dbReference type="AlphaFoldDB" id="A0A8H9LHQ5"/>
<dbReference type="SUPFAM" id="SSF50129">
    <property type="entry name" value="GroES-like"/>
    <property type="match status" value="1"/>
</dbReference>
<dbReference type="InterPro" id="IPR020843">
    <property type="entry name" value="ER"/>
</dbReference>
<dbReference type="PANTHER" id="PTHR11695">
    <property type="entry name" value="ALCOHOL DEHYDROGENASE RELATED"/>
    <property type="match status" value="1"/>
</dbReference>
<reference evidence="2" key="1">
    <citation type="journal article" date="2014" name="Int. J. Syst. Evol. Microbiol.">
        <title>Complete genome sequence of Corynebacterium casei LMG S-19264T (=DSM 44701T), isolated from a smear-ripened cheese.</title>
        <authorList>
            <consortium name="US DOE Joint Genome Institute (JGI-PGF)"/>
            <person name="Walter F."/>
            <person name="Albersmeier A."/>
            <person name="Kalinowski J."/>
            <person name="Ruckert C."/>
        </authorList>
    </citation>
    <scope>NUCLEOTIDE SEQUENCE</scope>
    <source>
        <strain evidence="2">CGMCC 4.7138</strain>
    </source>
</reference>
<proteinExistence type="predicted"/>
<dbReference type="Pfam" id="PF13602">
    <property type="entry name" value="ADH_zinc_N_2"/>
    <property type="match status" value="1"/>
</dbReference>
<organism evidence="2 3">
    <name type="scientific">Microbispora bryophytorum</name>
    <dbReference type="NCBI Taxonomy" id="1460882"/>
    <lineage>
        <taxon>Bacteria</taxon>
        <taxon>Bacillati</taxon>
        <taxon>Actinomycetota</taxon>
        <taxon>Actinomycetes</taxon>
        <taxon>Streptosporangiales</taxon>
        <taxon>Streptosporangiaceae</taxon>
        <taxon>Microbispora</taxon>
    </lineage>
</organism>
<dbReference type="InterPro" id="IPR011032">
    <property type="entry name" value="GroES-like_sf"/>
</dbReference>
<sequence>MPTMKAVRMHRTGEPGVLAVEEVPRPEPGPGDVLVQVHAAGMNPPDWYVRRGFSNLPEKMRPTFPLPYTPGSDISGVVVAVGRGVGEWQEGDEVFGLVRFPAEEHGGRGYAEYTTSPASHLARKPASLSHVEAAAVPMAGLTAYQFVFDHIKLDEGRRVLVNGAAGGVGHFAVQLAKARGAYVIGVASGRHETFLRELGVDEFVDYTTTRAEDEVRDVDVLIDAVGGEDAHRYLRVLRPGGVISPVFYGEYHRERAAELGITFRSGQVHSDGKQMAELGRLLEEGRLRVGLDSVFPLAEAAGAHERAERGHIQGKIVLRVVPDQVDRAAKADQTG</sequence>
<feature type="domain" description="Enoyl reductase (ER)" evidence="1">
    <location>
        <begin position="13"/>
        <end position="318"/>
    </location>
</feature>
<gene>
    <name evidence="2" type="ORF">GCM10011574_42140</name>
</gene>
<dbReference type="InterPro" id="IPR013154">
    <property type="entry name" value="ADH-like_N"/>
</dbReference>
<dbReference type="GO" id="GO:0016491">
    <property type="term" value="F:oxidoreductase activity"/>
    <property type="evidence" value="ECO:0007669"/>
    <property type="project" value="InterPro"/>
</dbReference>
<accession>A0A8H9LHQ5</accession>
<evidence type="ECO:0000313" key="2">
    <source>
        <dbReference type="EMBL" id="GGO17951.1"/>
    </source>
</evidence>
<evidence type="ECO:0000259" key="1">
    <source>
        <dbReference type="SMART" id="SM00829"/>
    </source>
</evidence>
<protein>
    <submittedName>
        <fullName evidence="2">NADPH:quinone reductase</fullName>
    </submittedName>
</protein>
<dbReference type="Pfam" id="PF08240">
    <property type="entry name" value="ADH_N"/>
    <property type="match status" value="1"/>
</dbReference>
<comment type="caution">
    <text evidence="2">The sequence shown here is derived from an EMBL/GenBank/DDBJ whole genome shotgun (WGS) entry which is preliminary data.</text>
</comment>
<dbReference type="CDD" id="cd05289">
    <property type="entry name" value="MDR_like_2"/>
    <property type="match status" value="1"/>
</dbReference>
<dbReference type="Gene3D" id="3.40.50.720">
    <property type="entry name" value="NAD(P)-binding Rossmann-like Domain"/>
    <property type="match status" value="1"/>
</dbReference>
<dbReference type="InterPro" id="IPR036291">
    <property type="entry name" value="NAD(P)-bd_dom_sf"/>
</dbReference>